<name>A0A7R8ZN96_9CRUS</name>
<feature type="non-terminal residue" evidence="5">
    <location>
        <position position="1"/>
    </location>
</feature>
<gene>
    <name evidence="5" type="ORF">CTOB1V02_LOCUS3488</name>
</gene>
<dbReference type="InterPro" id="IPR029044">
    <property type="entry name" value="Nucleotide-diphossugar_trans"/>
</dbReference>
<dbReference type="SUPFAM" id="SSF52540">
    <property type="entry name" value="P-loop containing nucleoside triphosphate hydrolases"/>
    <property type="match status" value="1"/>
</dbReference>
<dbReference type="Gene3D" id="3.40.50.2000">
    <property type="entry name" value="Glycogen Phosphorylase B"/>
    <property type="match status" value="2"/>
</dbReference>
<dbReference type="NCBIfam" id="TIGR00236">
    <property type="entry name" value="wecB"/>
    <property type="match status" value="1"/>
</dbReference>
<dbReference type="PANTHER" id="PTHR43174:SF2">
    <property type="entry name" value="UDP-N-ACETYLGLUCOSAMINE 2-EPIMERASE"/>
    <property type="match status" value="1"/>
</dbReference>
<dbReference type="InterPro" id="IPR001173">
    <property type="entry name" value="Glyco_trans_2-like"/>
</dbReference>
<dbReference type="Pfam" id="PF02350">
    <property type="entry name" value="Epimerase_2"/>
    <property type="match status" value="1"/>
</dbReference>
<evidence type="ECO:0000256" key="2">
    <source>
        <dbReference type="ARBA" id="ARBA00038209"/>
    </source>
</evidence>
<dbReference type="EMBL" id="OB660598">
    <property type="protein sequence ID" value="CAD7225550.1"/>
    <property type="molecule type" value="Genomic_DNA"/>
</dbReference>
<dbReference type="Gene3D" id="3.90.550.10">
    <property type="entry name" value="Spore Coat Polysaccharide Biosynthesis Protein SpsA, Chain A"/>
    <property type="match status" value="1"/>
</dbReference>
<keyword evidence="1" id="KW-0413">Isomerase</keyword>
<feature type="domain" description="ABC transporter" evidence="4">
    <location>
        <begin position="428"/>
        <end position="715"/>
    </location>
</feature>
<comment type="similarity">
    <text evidence="2">Belongs to the UDP-N-acetylglucosamine 2-epimerase family.</text>
</comment>
<accession>A0A7R8ZN96</accession>
<dbReference type="PROSITE" id="PS00211">
    <property type="entry name" value="ABC_TRANSPORTER_1"/>
    <property type="match status" value="1"/>
</dbReference>
<dbReference type="Gene3D" id="3.40.50.300">
    <property type="entry name" value="P-loop containing nucleotide triphosphate hydrolases"/>
    <property type="match status" value="1"/>
</dbReference>
<dbReference type="CDD" id="cd00761">
    <property type="entry name" value="Glyco_tranf_GTA_type"/>
    <property type="match status" value="1"/>
</dbReference>
<dbReference type="InterPro" id="IPR003331">
    <property type="entry name" value="UDP_GlcNAc_Epimerase_2_dom"/>
</dbReference>
<dbReference type="InterPro" id="IPR029767">
    <property type="entry name" value="WecB-like"/>
</dbReference>
<dbReference type="GO" id="GO:0016887">
    <property type="term" value="F:ATP hydrolysis activity"/>
    <property type="evidence" value="ECO:0007669"/>
    <property type="project" value="InterPro"/>
</dbReference>
<evidence type="ECO:0000256" key="3">
    <source>
        <dbReference type="ARBA" id="ARBA00038858"/>
    </source>
</evidence>
<dbReference type="SUPFAM" id="SSF53448">
    <property type="entry name" value="Nucleotide-diphospho-sugar transferases"/>
    <property type="match status" value="1"/>
</dbReference>
<dbReference type="PROSITE" id="PS50893">
    <property type="entry name" value="ABC_TRANSPORTER_2"/>
    <property type="match status" value="1"/>
</dbReference>
<dbReference type="SUPFAM" id="SSF53756">
    <property type="entry name" value="UDP-Glycosyltransferase/glycogen phosphorylase"/>
    <property type="match status" value="1"/>
</dbReference>
<dbReference type="PANTHER" id="PTHR43174">
    <property type="entry name" value="UDP-N-ACETYLGLUCOSAMINE 2-EPIMERASE"/>
    <property type="match status" value="1"/>
</dbReference>
<proteinExistence type="inferred from homology"/>
<evidence type="ECO:0000259" key="4">
    <source>
        <dbReference type="PROSITE" id="PS50893"/>
    </source>
</evidence>
<protein>
    <recommendedName>
        <fullName evidence="3">UDP-N-acetylglucosamine 2-epimerase (non-hydrolyzing)</fullName>
        <ecNumber evidence="3">5.1.3.14</ecNumber>
    </recommendedName>
</protein>
<dbReference type="InterPro" id="IPR027417">
    <property type="entry name" value="P-loop_NTPase"/>
</dbReference>
<reference evidence="5" key="1">
    <citation type="submission" date="2020-11" db="EMBL/GenBank/DDBJ databases">
        <authorList>
            <person name="Tran Van P."/>
        </authorList>
    </citation>
    <scope>NUCLEOTIDE SEQUENCE</scope>
</reference>
<dbReference type="OrthoDB" id="6500128at2759"/>
<sequence>QDLLLQISQNVQRIYSHNQQSLRCLVVYGTRPELIKLMPLIRALKEAPHVCAVAVVSTGQHRELLLPLEKYFDVLPDGSMELMLSGQSLASLYNRAEMSMAHLFEHVQPSLVIVQGDTTTAMAAGVAAFHAGIHVVHVEAGLRTGDLSAPFPEEFNRKAIGIICSLCFAPTEVAQNALLIEGVLQDRVFNVGNTVIDALMDASKRPPREVVESGGVLLKSIVERKDGQSSLILTTNTSQLLLNGKHIVLITVHRRENSASGAFSRFGTAVATLATKYPSTQFVVSLHYNPLVRETLIPFWKDFTNIWLMEPPVYPVFVQLLLRVTILLTDSGGLQEEGIALHLPVLIMRTKTERMEGILAGGAKLVGDVVDDIVSATTSLIDDKSCYESMTKAINPYGNGTTSKQIVQILYNHRTNLLLLRPQFLLTFKTQSLVASTNTTTSKLRVRKRVETKHELHIRPHTITVILTGYKREPSLLEKQITELKKSTFKPDEIIFFQNEHHVDFTKVLEQHPDVKHVFNRNWNTKFHGRFTLALLADTEYVAVADDEIVPGEKWLAYAVGFVDREKAIVGNSGRRVKKGILDGSLDYQTSHDSKQGEGFTEVDFVGHWWVGERGLKLSGGEKQRVAIARMILKAPSLVLLDEATSSLDTESERKIQSALAALCKNRTSLIVAHRLSTIIHADEILVLKDGRIAESGRHEDLLNAGGIYAALWSQQQKKNDSNDSSEGVVVEDPPPTSEVDPKN</sequence>
<organism evidence="5">
    <name type="scientific">Cyprideis torosa</name>
    <dbReference type="NCBI Taxonomy" id="163714"/>
    <lineage>
        <taxon>Eukaryota</taxon>
        <taxon>Metazoa</taxon>
        <taxon>Ecdysozoa</taxon>
        <taxon>Arthropoda</taxon>
        <taxon>Crustacea</taxon>
        <taxon>Oligostraca</taxon>
        <taxon>Ostracoda</taxon>
        <taxon>Podocopa</taxon>
        <taxon>Podocopida</taxon>
        <taxon>Cytherocopina</taxon>
        <taxon>Cytheroidea</taxon>
        <taxon>Cytherideidae</taxon>
        <taxon>Cyprideis</taxon>
    </lineage>
</organism>
<dbReference type="InterPro" id="IPR017871">
    <property type="entry name" value="ABC_transporter-like_CS"/>
</dbReference>
<dbReference type="Pfam" id="PF00005">
    <property type="entry name" value="ABC_tran"/>
    <property type="match status" value="1"/>
</dbReference>
<dbReference type="EC" id="5.1.3.14" evidence="3"/>
<dbReference type="AlphaFoldDB" id="A0A7R8ZN96"/>
<evidence type="ECO:0000313" key="5">
    <source>
        <dbReference type="EMBL" id="CAD7225550.1"/>
    </source>
</evidence>
<dbReference type="GO" id="GO:0005524">
    <property type="term" value="F:ATP binding"/>
    <property type="evidence" value="ECO:0007669"/>
    <property type="project" value="InterPro"/>
</dbReference>
<dbReference type="GO" id="GO:0008761">
    <property type="term" value="F:UDP-N-acetylglucosamine 2-epimerase activity"/>
    <property type="evidence" value="ECO:0007669"/>
    <property type="project" value="UniProtKB-EC"/>
</dbReference>
<dbReference type="Pfam" id="PF00535">
    <property type="entry name" value="Glycos_transf_2"/>
    <property type="match status" value="1"/>
</dbReference>
<evidence type="ECO:0000256" key="1">
    <source>
        <dbReference type="ARBA" id="ARBA00023235"/>
    </source>
</evidence>
<dbReference type="CDD" id="cd03786">
    <property type="entry name" value="GTB_UDP-GlcNAc_2-Epimerase"/>
    <property type="match status" value="1"/>
</dbReference>
<dbReference type="InterPro" id="IPR003439">
    <property type="entry name" value="ABC_transporter-like_ATP-bd"/>
</dbReference>